<gene>
    <name evidence="2" type="ORF">GSOID_T00018568001</name>
</gene>
<organism evidence="2">
    <name type="scientific">Oikopleura dioica</name>
    <name type="common">Tunicate</name>
    <dbReference type="NCBI Taxonomy" id="34765"/>
    <lineage>
        <taxon>Eukaryota</taxon>
        <taxon>Metazoa</taxon>
        <taxon>Chordata</taxon>
        <taxon>Tunicata</taxon>
        <taxon>Appendicularia</taxon>
        <taxon>Copelata</taxon>
        <taxon>Oikopleuridae</taxon>
        <taxon>Oikopleura</taxon>
    </lineage>
</organism>
<evidence type="ECO:0000256" key="1">
    <source>
        <dbReference type="SAM" id="Phobius"/>
    </source>
</evidence>
<dbReference type="AlphaFoldDB" id="E4Y4T8"/>
<name>E4Y4T8_OIKDI</name>
<reference evidence="2" key="1">
    <citation type="journal article" date="2010" name="Science">
        <title>Plasticity of animal genome architecture unmasked by rapid evolution of a pelagic tunicate.</title>
        <authorList>
            <person name="Denoeud F."/>
            <person name="Henriet S."/>
            <person name="Mungpakdee S."/>
            <person name="Aury J.M."/>
            <person name="Da Silva C."/>
            <person name="Brinkmann H."/>
            <person name="Mikhaleva J."/>
            <person name="Olsen L.C."/>
            <person name="Jubin C."/>
            <person name="Canestro C."/>
            <person name="Bouquet J.M."/>
            <person name="Danks G."/>
            <person name="Poulain J."/>
            <person name="Campsteijn C."/>
            <person name="Adamski M."/>
            <person name="Cross I."/>
            <person name="Yadetie F."/>
            <person name="Muffato M."/>
            <person name="Louis A."/>
            <person name="Butcher S."/>
            <person name="Tsagkogeorga G."/>
            <person name="Konrad A."/>
            <person name="Singh S."/>
            <person name="Jensen M.F."/>
            <person name="Cong E.H."/>
            <person name="Eikeseth-Otteraa H."/>
            <person name="Noel B."/>
            <person name="Anthouard V."/>
            <person name="Porcel B.M."/>
            <person name="Kachouri-Lafond R."/>
            <person name="Nishino A."/>
            <person name="Ugolini M."/>
            <person name="Chourrout P."/>
            <person name="Nishida H."/>
            <person name="Aasland R."/>
            <person name="Huzurbazar S."/>
            <person name="Westhof E."/>
            <person name="Delsuc F."/>
            <person name="Lehrach H."/>
            <person name="Reinhardt R."/>
            <person name="Weissenbach J."/>
            <person name="Roy S.W."/>
            <person name="Artiguenave F."/>
            <person name="Postlethwait J.H."/>
            <person name="Manak J.R."/>
            <person name="Thompson E.M."/>
            <person name="Jaillon O."/>
            <person name="Du Pasquier L."/>
            <person name="Boudinot P."/>
            <person name="Liberles D.A."/>
            <person name="Volff J.N."/>
            <person name="Philippe H."/>
            <person name="Lenhard B."/>
            <person name="Roest Crollius H."/>
            <person name="Wincker P."/>
            <person name="Chourrout D."/>
        </authorList>
    </citation>
    <scope>NUCLEOTIDE SEQUENCE [LARGE SCALE GENOMIC DNA]</scope>
</reference>
<proteinExistence type="predicted"/>
<sequence length="155" mass="17544">MHDPAMKCDSKSCRIEAEENWANLQESEKQQKTIEYRASDWPDACGGLSLDDCDLTTSCAKGIGEEIDGIFPPSCDDEICGTLEKMEHSAKVTEQFIWMLVLAEFLILIIWSSVVLVEEEPANPYYDAEGILFQHGLARNMDKSYQVPHYHNVPQ</sequence>
<keyword evidence="1" id="KW-0472">Membrane</keyword>
<evidence type="ECO:0000313" key="2">
    <source>
        <dbReference type="EMBL" id="CBY30686.1"/>
    </source>
</evidence>
<dbReference type="EMBL" id="FN654281">
    <property type="protein sequence ID" value="CBY30686.1"/>
    <property type="molecule type" value="Genomic_DNA"/>
</dbReference>
<keyword evidence="1" id="KW-1133">Transmembrane helix</keyword>
<dbReference type="Proteomes" id="UP000011014">
    <property type="component" value="Unassembled WGS sequence"/>
</dbReference>
<protein>
    <submittedName>
        <fullName evidence="2">Uncharacterized protein</fullName>
    </submittedName>
</protein>
<feature type="transmembrane region" description="Helical" evidence="1">
    <location>
        <begin position="96"/>
        <end position="117"/>
    </location>
</feature>
<accession>E4Y4T8</accession>
<keyword evidence="1" id="KW-0812">Transmembrane</keyword>